<feature type="non-terminal residue" evidence="2">
    <location>
        <position position="169"/>
    </location>
</feature>
<protein>
    <submittedName>
        <fullName evidence="2">Retrotransposon-related protein</fullName>
    </submittedName>
</protein>
<dbReference type="PROSITE" id="PS50994">
    <property type="entry name" value="INTEGRASE"/>
    <property type="match status" value="1"/>
</dbReference>
<organism evidence="2 3">
    <name type="scientific">Trifolium pratense</name>
    <name type="common">Red clover</name>
    <dbReference type="NCBI Taxonomy" id="57577"/>
    <lineage>
        <taxon>Eukaryota</taxon>
        <taxon>Viridiplantae</taxon>
        <taxon>Streptophyta</taxon>
        <taxon>Embryophyta</taxon>
        <taxon>Tracheophyta</taxon>
        <taxon>Spermatophyta</taxon>
        <taxon>Magnoliopsida</taxon>
        <taxon>eudicotyledons</taxon>
        <taxon>Gunneridae</taxon>
        <taxon>Pentapetalae</taxon>
        <taxon>rosids</taxon>
        <taxon>fabids</taxon>
        <taxon>Fabales</taxon>
        <taxon>Fabaceae</taxon>
        <taxon>Papilionoideae</taxon>
        <taxon>50 kb inversion clade</taxon>
        <taxon>NPAAA clade</taxon>
        <taxon>Hologalegina</taxon>
        <taxon>IRL clade</taxon>
        <taxon>Trifolieae</taxon>
        <taxon>Trifolium</taxon>
    </lineage>
</organism>
<dbReference type="PANTHER" id="PTHR48475:SF2">
    <property type="entry name" value="RIBONUCLEASE H"/>
    <property type="match status" value="1"/>
</dbReference>
<sequence length="169" mass="19545">ERVVEFCRSKGIQNTFISVELPQANGQAESVNKVILRALKRRLASKGEAWVAHISPILWSYHTTPQSSTGEAPFTMIYGSDAMIPVEIDPPSWRRETITQEENNRALEENLDMIEEKRERSHFREFAIKQRAARRYNTIVRQRKFQEGDLVLKRPMGKDKGGKFAANWE</sequence>
<proteinExistence type="predicted"/>
<accession>A0A2K3K0Q0</accession>
<reference evidence="2 3" key="1">
    <citation type="journal article" date="2014" name="Am. J. Bot.">
        <title>Genome assembly and annotation for red clover (Trifolium pratense; Fabaceae).</title>
        <authorList>
            <person name="Istvanek J."/>
            <person name="Jaros M."/>
            <person name="Krenek A."/>
            <person name="Repkova J."/>
        </authorList>
    </citation>
    <scope>NUCLEOTIDE SEQUENCE [LARGE SCALE GENOMIC DNA]</scope>
    <source>
        <strain evidence="3">cv. Tatra</strain>
        <tissue evidence="2">Young leaves</tissue>
    </source>
</reference>
<dbReference type="AlphaFoldDB" id="A0A2K3K0Q0"/>
<comment type="caution">
    <text evidence="2">The sequence shown here is derived from an EMBL/GenBank/DDBJ whole genome shotgun (WGS) entry which is preliminary data.</text>
</comment>
<dbReference type="EMBL" id="ASHM01133956">
    <property type="protein sequence ID" value="PNX59883.1"/>
    <property type="molecule type" value="Genomic_DNA"/>
</dbReference>
<dbReference type="Proteomes" id="UP000236291">
    <property type="component" value="Unassembled WGS sequence"/>
</dbReference>
<dbReference type="GO" id="GO:0015074">
    <property type="term" value="P:DNA integration"/>
    <property type="evidence" value="ECO:0007669"/>
    <property type="project" value="InterPro"/>
</dbReference>
<dbReference type="InterPro" id="IPR036397">
    <property type="entry name" value="RNaseH_sf"/>
</dbReference>
<dbReference type="PANTHER" id="PTHR48475">
    <property type="entry name" value="RIBONUCLEASE H"/>
    <property type="match status" value="1"/>
</dbReference>
<dbReference type="Gene3D" id="3.30.420.10">
    <property type="entry name" value="Ribonuclease H-like superfamily/Ribonuclease H"/>
    <property type="match status" value="1"/>
</dbReference>
<dbReference type="InterPro" id="IPR001584">
    <property type="entry name" value="Integrase_cat-core"/>
</dbReference>
<dbReference type="InterPro" id="IPR012337">
    <property type="entry name" value="RNaseH-like_sf"/>
</dbReference>
<evidence type="ECO:0000313" key="2">
    <source>
        <dbReference type="EMBL" id="PNX59883.1"/>
    </source>
</evidence>
<dbReference type="SUPFAM" id="SSF53098">
    <property type="entry name" value="Ribonuclease H-like"/>
    <property type="match status" value="1"/>
</dbReference>
<dbReference type="GO" id="GO:0003676">
    <property type="term" value="F:nucleic acid binding"/>
    <property type="evidence" value="ECO:0007669"/>
    <property type="project" value="InterPro"/>
</dbReference>
<evidence type="ECO:0000313" key="3">
    <source>
        <dbReference type="Proteomes" id="UP000236291"/>
    </source>
</evidence>
<gene>
    <name evidence="2" type="ORF">L195_g059908</name>
</gene>
<evidence type="ECO:0000259" key="1">
    <source>
        <dbReference type="PROSITE" id="PS50994"/>
    </source>
</evidence>
<name>A0A2K3K0Q0_TRIPR</name>
<reference evidence="2 3" key="2">
    <citation type="journal article" date="2017" name="Front. Plant Sci.">
        <title>Gene Classification and Mining of Molecular Markers Useful in Red Clover (Trifolium pratense) Breeding.</title>
        <authorList>
            <person name="Istvanek J."/>
            <person name="Dluhosova J."/>
            <person name="Dluhos P."/>
            <person name="Patkova L."/>
            <person name="Nedelnik J."/>
            <person name="Repkova J."/>
        </authorList>
    </citation>
    <scope>NUCLEOTIDE SEQUENCE [LARGE SCALE GENOMIC DNA]</scope>
    <source>
        <strain evidence="3">cv. Tatra</strain>
        <tissue evidence="2">Young leaves</tissue>
    </source>
</reference>
<feature type="domain" description="Integrase catalytic" evidence="1">
    <location>
        <begin position="1"/>
        <end position="81"/>
    </location>
</feature>
<feature type="non-terminal residue" evidence="2">
    <location>
        <position position="1"/>
    </location>
</feature>